<keyword evidence="4 6" id="KW-1133">Transmembrane helix</keyword>
<keyword evidence="2" id="KW-1003">Cell membrane</keyword>
<feature type="transmembrane region" description="Helical" evidence="6">
    <location>
        <begin position="224"/>
        <end position="249"/>
    </location>
</feature>
<keyword evidence="5 6" id="KW-0472">Membrane</keyword>
<feature type="transmembrane region" description="Helical" evidence="6">
    <location>
        <begin position="85"/>
        <end position="108"/>
    </location>
</feature>
<feature type="transmembrane region" description="Helical" evidence="6">
    <location>
        <begin position="154"/>
        <end position="174"/>
    </location>
</feature>
<accession>A0A1I4B9N2</accession>
<feature type="transmembrane region" description="Helical" evidence="6">
    <location>
        <begin position="302"/>
        <end position="322"/>
    </location>
</feature>
<feature type="transmembrane region" description="Helical" evidence="6">
    <location>
        <begin position="261"/>
        <end position="281"/>
    </location>
</feature>
<feature type="transmembrane region" description="Helical" evidence="6">
    <location>
        <begin position="47"/>
        <end position="65"/>
    </location>
</feature>
<keyword evidence="3 6" id="KW-0812">Transmembrane</keyword>
<dbReference type="EMBL" id="FOTC01000001">
    <property type="protein sequence ID" value="SFK65485.1"/>
    <property type="molecule type" value="Genomic_DNA"/>
</dbReference>
<evidence type="ECO:0000256" key="5">
    <source>
        <dbReference type="ARBA" id="ARBA00023136"/>
    </source>
</evidence>
<feature type="transmembrane region" description="Helical" evidence="6">
    <location>
        <begin position="12"/>
        <end position="35"/>
    </location>
</feature>
<comment type="subcellular location">
    <subcellularLocation>
        <location evidence="1">Cell membrane</location>
        <topology evidence="1">Multi-pass membrane protein</topology>
    </subcellularLocation>
</comment>
<evidence type="ECO:0000256" key="2">
    <source>
        <dbReference type="ARBA" id="ARBA00022475"/>
    </source>
</evidence>
<evidence type="ECO:0000256" key="4">
    <source>
        <dbReference type="ARBA" id="ARBA00022989"/>
    </source>
</evidence>
<feature type="transmembrane region" description="Helical" evidence="6">
    <location>
        <begin position="457"/>
        <end position="478"/>
    </location>
</feature>
<evidence type="ECO:0000313" key="8">
    <source>
        <dbReference type="Proteomes" id="UP000199607"/>
    </source>
</evidence>
<proteinExistence type="predicted"/>
<feature type="transmembrane region" description="Helical" evidence="6">
    <location>
        <begin position="429"/>
        <end position="451"/>
    </location>
</feature>
<evidence type="ECO:0000256" key="3">
    <source>
        <dbReference type="ARBA" id="ARBA00022692"/>
    </source>
</evidence>
<sequence>MSDDNAAQTIFSGAAIVVIGLLISAVVGFGIRLVVARSLSTTDYGQFALGRSLLLSLGIFTVMGLHDGLGRYLPRTSSANEERGYIVSAVTMALGVSLTVATVGIIFANQIAMLLNQPDAATMLRVFLIGLPGLAAVRLAMGGMQGNERAFPRIFMEQITLPLSQLGLAALTIWLGVEAWLIGLGVSAGYLIAGAFGLGWLLYRTNLADRAIVPELKYRTLLAFSLPLVLSGMMFQVLTRMDIFLLSYFTGDSGLVGTYDVVYPLATQLTLLLTAAGFLTMPVLSRLDNEGDHRTMRETYSLITKWILLVTLPVAGVFIAFPDTIIRYTFGAKYLSGAVALQILALGFVTHTIVGPNGNVLKALGKPRLLLVCTVVTAAINTVLNVLLIPRYQLIGAALATTLSYGVFNFTVSGMLYREARLLPLSRRTLAVGAVGAGTFVGVYLSTKWLAVDGWQAILTVCLLFAPVYLTSLLLFGVTEAEIDLLNQVEKSIGRDLGFVRRPLERVTR</sequence>
<evidence type="ECO:0000256" key="1">
    <source>
        <dbReference type="ARBA" id="ARBA00004651"/>
    </source>
</evidence>
<feature type="transmembrane region" description="Helical" evidence="6">
    <location>
        <begin position="180"/>
        <end position="203"/>
    </location>
</feature>
<feature type="transmembrane region" description="Helical" evidence="6">
    <location>
        <begin position="369"/>
        <end position="389"/>
    </location>
</feature>
<feature type="transmembrane region" description="Helical" evidence="6">
    <location>
        <begin position="395"/>
        <end position="417"/>
    </location>
</feature>
<keyword evidence="8" id="KW-1185">Reference proteome</keyword>
<organism evidence="7 8">
    <name type="scientific">Halogranum rubrum</name>
    <dbReference type="NCBI Taxonomy" id="553466"/>
    <lineage>
        <taxon>Archaea</taxon>
        <taxon>Methanobacteriati</taxon>
        <taxon>Methanobacteriota</taxon>
        <taxon>Stenosarchaea group</taxon>
        <taxon>Halobacteria</taxon>
        <taxon>Halobacteriales</taxon>
        <taxon>Haloferacaceae</taxon>
    </lineage>
</organism>
<dbReference type="GO" id="GO:0005886">
    <property type="term" value="C:plasma membrane"/>
    <property type="evidence" value="ECO:0007669"/>
    <property type="project" value="UniProtKB-SubCell"/>
</dbReference>
<reference evidence="8" key="1">
    <citation type="submission" date="2016-10" db="EMBL/GenBank/DDBJ databases">
        <authorList>
            <person name="Varghese N."/>
            <person name="Submissions S."/>
        </authorList>
    </citation>
    <scope>NUCLEOTIDE SEQUENCE [LARGE SCALE GENOMIC DNA]</scope>
    <source>
        <strain evidence="8">CGMCC 1.7738</strain>
    </source>
</reference>
<protein>
    <submittedName>
        <fullName evidence="7">Membrane protein involved in the export of O-antigen and teichoic acid</fullName>
    </submittedName>
</protein>
<evidence type="ECO:0000313" key="7">
    <source>
        <dbReference type="EMBL" id="SFK65485.1"/>
    </source>
</evidence>
<dbReference type="PANTHER" id="PTHR30250">
    <property type="entry name" value="PST FAMILY PREDICTED COLANIC ACID TRANSPORTER"/>
    <property type="match status" value="1"/>
</dbReference>
<dbReference type="CDD" id="cd13128">
    <property type="entry name" value="MATE_Wzx_like"/>
    <property type="match status" value="1"/>
</dbReference>
<gene>
    <name evidence="7" type="ORF">SAMN04487950_0413</name>
</gene>
<dbReference type="STRING" id="553466.SAMN04487950_0413"/>
<dbReference type="Pfam" id="PF13440">
    <property type="entry name" value="Polysacc_synt_3"/>
    <property type="match status" value="1"/>
</dbReference>
<dbReference type="RefSeq" id="WP_089865081.1">
    <property type="nucleotide sequence ID" value="NZ_FOTC01000001.1"/>
</dbReference>
<evidence type="ECO:0000256" key="6">
    <source>
        <dbReference type="SAM" id="Phobius"/>
    </source>
</evidence>
<dbReference type="InterPro" id="IPR050833">
    <property type="entry name" value="Poly_Biosynth_Transport"/>
</dbReference>
<dbReference type="AlphaFoldDB" id="A0A1I4B9N2"/>
<name>A0A1I4B9N2_9EURY</name>
<feature type="transmembrane region" description="Helical" evidence="6">
    <location>
        <begin position="120"/>
        <end position="142"/>
    </location>
</feature>
<feature type="transmembrane region" description="Helical" evidence="6">
    <location>
        <begin position="334"/>
        <end position="357"/>
    </location>
</feature>
<dbReference type="PANTHER" id="PTHR30250:SF27">
    <property type="entry name" value="POLYSACCHARIDE BIOSYNTHESIS PROTEIN"/>
    <property type="match status" value="1"/>
</dbReference>
<dbReference type="Proteomes" id="UP000199607">
    <property type="component" value="Unassembled WGS sequence"/>
</dbReference>